<dbReference type="PANTHER" id="PTHR10996:SF257">
    <property type="entry name" value="GLYOXYLATE REDUCTASE 1"/>
    <property type="match status" value="1"/>
</dbReference>
<dbReference type="KEGG" id="ctes:O987_10360"/>
<feature type="domain" description="D-isomer specific 2-hydroxyacid dehydrogenase NAD-binding" evidence="5">
    <location>
        <begin position="110"/>
        <end position="289"/>
    </location>
</feature>
<dbReference type="Pfam" id="PF00389">
    <property type="entry name" value="2-Hacid_dh"/>
    <property type="match status" value="1"/>
</dbReference>
<evidence type="ECO:0000313" key="6">
    <source>
        <dbReference type="EMBL" id="AIJ46195.1"/>
    </source>
</evidence>
<dbReference type="Gene3D" id="3.40.50.720">
    <property type="entry name" value="NAD(P)-binding Rossmann-like Domain"/>
    <property type="match status" value="2"/>
</dbReference>
<gene>
    <name evidence="6" type="ORF">O987_10360</name>
</gene>
<evidence type="ECO:0000256" key="1">
    <source>
        <dbReference type="ARBA" id="ARBA00005854"/>
    </source>
</evidence>
<evidence type="ECO:0000259" key="4">
    <source>
        <dbReference type="Pfam" id="PF00389"/>
    </source>
</evidence>
<dbReference type="InterPro" id="IPR050223">
    <property type="entry name" value="D-isomer_2-hydroxyacid_DH"/>
</dbReference>
<organism evidence="6 7">
    <name type="scientific">Comamonas testosteroni TK102</name>
    <dbReference type="NCBI Taxonomy" id="1392005"/>
    <lineage>
        <taxon>Bacteria</taxon>
        <taxon>Pseudomonadati</taxon>
        <taxon>Pseudomonadota</taxon>
        <taxon>Betaproteobacteria</taxon>
        <taxon>Burkholderiales</taxon>
        <taxon>Comamonadaceae</taxon>
        <taxon>Comamonas</taxon>
    </lineage>
</organism>
<dbReference type="GO" id="GO:0005829">
    <property type="term" value="C:cytosol"/>
    <property type="evidence" value="ECO:0007669"/>
    <property type="project" value="TreeGrafter"/>
</dbReference>
<evidence type="ECO:0000313" key="7">
    <source>
        <dbReference type="Proteomes" id="UP000028782"/>
    </source>
</evidence>
<dbReference type="SMR" id="A0A076PR75"/>
<comment type="similarity">
    <text evidence="1 3">Belongs to the D-isomer specific 2-hydroxyacid dehydrogenase family.</text>
</comment>
<dbReference type="PANTHER" id="PTHR10996">
    <property type="entry name" value="2-HYDROXYACID DEHYDROGENASE-RELATED"/>
    <property type="match status" value="1"/>
</dbReference>
<dbReference type="InterPro" id="IPR036291">
    <property type="entry name" value="NAD(P)-bd_dom_sf"/>
</dbReference>
<sequence>MNHRKIVVTQPVHEEVLRKLQAEGEVIMNPGPDPWSPSQLREYLVDADAMMAFMTDSVTKESLLNAPRLKTISCALKGYDNFDLRACAQAGVSVTFVPDLLTEPTAELAIGLAIAAGRNVLQGDAATRAGYSGWRPALYGTGLHGSVASVIGLGKVGQAILARLAGFGCARLLGVDPSVRLDQVELVTLDEAVSTSDYVFLAVPLVSDTRHLVDSRMLQLSKKGQILVNVGRGSVVDERAVVDALANEQLGAYAADVYEMEDWLLPDRPREIHPGLTNNARTVLTPHIGSAVRRVRFEIEMRAAENLVRSLRGESLSDVAVEASAAA</sequence>
<dbReference type="SUPFAM" id="SSF51735">
    <property type="entry name" value="NAD(P)-binding Rossmann-fold domains"/>
    <property type="match status" value="1"/>
</dbReference>
<protein>
    <submittedName>
        <fullName evidence="6">2-hydroxyacid dehydrogenase</fullName>
    </submittedName>
</protein>
<dbReference type="InterPro" id="IPR006139">
    <property type="entry name" value="D-isomer_2_OHA_DH_cat_dom"/>
</dbReference>
<dbReference type="GO" id="GO:0051287">
    <property type="term" value="F:NAD binding"/>
    <property type="evidence" value="ECO:0007669"/>
    <property type="project" value="InterPro"/>
</dbReference>
<evidence type="ECO:0000259" key="5">
    <source>
        <dbReference type="Pfam" id="PF02826"/>
    </source>
</evidence>
<dbReference type="RefSeq" id="WP_011517523.1">
    <property type="nucleotide sequence ID" value="NZ_CP006704.1"/>
</dbReference>
<reference evidence="6 7" key="1">
    <citation type="journal article" date="2014" name="Genome Announc.">
        <title>Complete Genome Sequence of Polychlorinated Biphenyl Degrader Comamonas testosteroni TK102 (NBRC 109938).</title>
        <authorList>
            <person name="Fukuda K."/>
            <person name="Hosoyama A."/>
            <person name="Tsuchikane K."/>
            <person name="Ohji S."/>
            <person name="Yamazoe A."/>
            <person name="Fujita N."/>
            <person name="Shintani M."/>
            <person name="Kimbara K."/>
        </authorList>
    </citation>
    <scope>NUCLEOTIDE SEQUENCE [LARGE SCALE GENOMIC DNA]</scope>
    <source>
        <strain evidence="6">TK102</strain>
    </source>
</reference>
<dbReference type="HOGENOM" id="CLU_019796_1_2_4"/>
<evidence type="ECO:0000256" key="2">
    <source>
        <dbReference type="ARBA" id="ARBA00023002"/>
    </source>
</evidence>
<name>A0A076PR75_COMTE</name>
<dbReference type="AlphaFoldDB" id="A0A076PR75"/>
<dbReference type="EMBL" id="CP006704">
    <property type="protein sequence ID" value="AIJ46195.1"/>
    <property type="molecule type" value="Genomic_DNA"/>
</dbReference>
<dbReference type="Pfam" id="PF02826">
    <property type="entry name" value="2-Hacid_dh_C"/>
    <property type="match status" value="1"/>
</dbReference>
<dbReference type="SUPFAM" id="SSF52283">
    <property type="entry name" value="Formate/glycerate dehydrogenase catalytic domain-like"/>
    <property type="match status" value="1"/>
</dbReference>
<feature type="domain" description="D-isomer specific 2-hydroxyacid dehydrogenase catalytic" evidence="4">
    <location>
        <begin position="6"/>
        <end position="318"/>
    </location>
</feature>
<keyword evidence="2 3" id="KW-0560">Oxidoreductase</keyword>
<proteinExistence type="inferred from homology"/>
<dbReference type="GO" id="GO:0030267">
    <property type="term" value="F:glyoxylate reductase (NADPH) activity"/>
    <property type="evidence" value="ECO:0007669"/>
    <property type="project" value="TreeGrafter"/>
</dbReference>
<dbReference type="InterPro" id="IPR006140">
    <property type="entry name" value="D-isomer_DH_NAD-bd"/>
</dbReference>
<dbReference type="GeneID" id="24116288"/>
<evidence type="ECO:0000256" key="3">
    <source>
        <dbReference type="RuleBase" id="RU003719"/>
    </source>
</evidence>
<dbReference type="GO" id="GO:0008465">
    <property type="term" value="F:hydroxypyruvate reductase (NADH) activity"/>
    <property type="evidence" value="ECO:0007669"/>
    <property type="project" value="TreeGrafter"/>
</dbReference>
<dbReference type="Proteomes" id="UP000028782">
    <property type="component" value="Chromosome"/>
</dbReference>
<accession>A0A076PR75</accession>